<feature type="domain" description="Actin homologue MreB-like C-terminal" evidence="1">
    <location>
        <begin position="3"/>
        <end position="90"/>
    </location>
</feature>
<dbReference type="AlphaFoldDB" id="T1AQ52"/>
<dbReference type="EMBL" id="AUZX01011150">
    <property type="protein sequence ID" value="EQD44175.1"/>
    <property type="molecule type" value="Genomic_DNA"/>
</dbReference>
<reference evidence="2" key="1">
    <citation type="submission" date="2013-08" db="EMBL/GenBank/DDBJ databases">
        <authorList>
            <person name="Mendez C."/>
            <person name="Richter M."/>
            <person name="Ferrer M."/>
            <person name="Sanchez J."/>
        </authorList>
    </citation>
    <scope>NUCLEOTIDE SEQUENCE</scope>
</reference>
<dbReference type="Pfam" id="PF21522">
    <property type="entry name" value="MreB-like_C"/>
    <property type="match status" value="1"/>
</dbReference>
<dbReference type="InterPro" id="IPR043129">
    <property type="entry name" value="ATPase_NBD"/>
</dbReference>
<dbReference type="InterPro" id="IPR049067">
    <property type="entry name" value="MreB-like_C"/>
</dbReference>
<gene>
    <name evidence="2" type="ORF">B1A_15194</name>
</gene>
<comment type="caution">
    <text evidence="2">The sequence shown here is derived from an EMBL/GenBank/DDBJ whole genome shotgun (WGS) entry which is preliminary data.</text>
</comment>
<dbReference type="SUPFAM" id="SSF53067">
    <property type="entry name" value="Actin-like ATPase domain"/>
    <property type="match status" value="1"/>
</dbReference>
<proteinExistence type="predicted"/>
<protein>
    <recommendedName>
        <fullName evidence="1">Actin homologue MreB-like C-terminal domain-containing protein</fullName>
    </recommendedName>
</protein>
<organism evidence="2">
    <name type="scientific">mine drainage metagenome</name>
    <dbReference type="NCBI Taxonomy" id="410659"/>
    <lineage>
        <taxon>unclassified sequences</taxon>
        <taxon>metagenomes</taxon>
        <taxon>ecological metagenomes</taxon>
    </lineage>
</organism>
<reference evidence="2" key="2">
    <citation type="journal article" date="2014" name="ISME J.">
        <title>Microbial stratification in low pH oxic and suboxic macroscopic growths along an acid mine drainage.</title>
        <authorList>
            <person name="Mendez-Garcia C."/>
            <person name="Mesa V."/>
            <person name="Sprenger R.R."/>
            <person name="Richter M."/>
            <person name="Diez M.S."/>
            <person name="Solano J."/>
            <person name="Bargiela R."/>
            <person name="Golyshina O.V."/>
            <person name="Manteca A."/>
            <person name="Ramos J.L."/>
            <person name="Gallego J.R."/>
            <person name="Llorente I."/>
            <person name="Martins Dos Santos V.A."/>
            <person name="Jensen O.N."/>
            <person name="Pelaez A.I."/>
            <person name="Sanchez J."/>
            <person name="Ferrer M."/>
        </authorList>
    </citation>
    <scope>NUCLEOTIDE SEQUENCE</scope>
</reference>
<dbReference type="Gene3D" id="3.30.420.40">
    <property type="match status" value="1"/>
</dbReference>
<sequence length="118" mass="12875">MDILDDLSRLIRTKERIDTIPLSALERALTTGTIRLWGRDREVADLVTLAKARTSERVSRVVSVFLGEASDLETILFAGGGALALPDLLKRTPQAVTVPDPQFANARGFLKSLLVSES</sequence>
<name>T1AQ52_9ZZZZ</name>
<accession>T1AQ52</accession>
<evidence type="ECO:0000259" key="1">
    <source>
        <dbReference type="Pfam" id="PF21522"/>
    </source>
</evidence>
<evidence type="ECO:0000313" key="2">
    <source>
        <dbReference type="EMBL" id="EQD44175.1"/>
    </source>
</evidence>